<reference evidence="2 3" key="1">
    <citation type="journal article" date="2023" name="Plants (Basel)">
        <title>Bridging the Gap: Combining Genomics and Transcriptomics Approaches to Understand Stylosanthes scabra, an Orphan Legume from the Brazilian Caatinga.</title>
        <authorList>
            <person name="Ferreira-Neto J.R.C."/>
            <person name="da Silva M.D."/>
            <person name="Binneck E."/>
            <person name="de Melo N.F."/>
            <person name="da Silva R.H."/>
            <person name="de Melo A.L.T.M."/>
            <person name="Pandolfi V."/>
            <person name="Bustamante F.O."/>
            <person name="Brasileiro-Vidal A.C."/>
            <person name="Benko-Iseppon A.M."/>
        </authorList>
    </citation>
    <scope>NUCLEOTIDE SEQUENCE [LARGE SCALE GENOMIC DNA]</scope>
    <source>
        <tissue evidence="2">Leaves</tissue>
    </source>
</reference>
<feature type="region of interest" description="Disordered" evidence="1">
    <location>
        <begin position="117"/>
        <end position="137"/>
    </location>
</feature>
<accession>A0ABU6Z5H3</accession>
<gene>
    <name evidence="2" type="ORF">PIB30_018955</name>
</gene>
<evidence type="ECO:0000313" key="2">
    <source>
        <dbReference type="EMBL" id="MED6217561.1"/>
    </source>
</evidence>
<dbReference type="EMBL" id="JASCZI010271918">
    <property type="protein sequence ID" value="MED6217561.1"/>
    <property type="molecule type" value="Genomic_DNA"/>
</dbReference>
<feature type="region of interest" description="Disordered" evidence="1">
    <location>
        <begin position="1"/>
        <end position="35"/>
    </location>
</feature>
<organism evidence="2 3">
    <name type="scientific">Stylosanthes scabra</name>
    <dbReference type="NCBI Taxonomy" id="79078"/>
    <lineage>
        <taxon>Eukaryota</taxon>
        <taxon>Viridiplantae</taxon>
        <taxon>Streptophyta</taxon>
        <taxon>Embryophyta</taxon>
        <taxon>Tracheophyta</taxon>
        <taxon>Spermatophyta</taxon>
        <taxon>Magnoliopsida</taxon>
        <taxon>eudicotyledons</taxon>
        <taxon>Gunneridae</taxon>
        <taxon>Pentapetalae</taxon>
        <taxon>rosids</taxon>
        <taxon>fabids</taxon>
        <taxon>Fabales</taxon>
        <taxon>Fabaceae</taxon>
        <taxon>Papilionoideae</taxon>
        <taxon>50 kb inversion clade</taxon>
        <taxon>dalbergioids sensu lato</taxon>
        <taxon>Dalbergieae</taxon>
        <taxon>Pterocarpus clade</taxon>
        <taxon>Stylosanthes</taxon>
    </lineage>
</organism>
<name>A0ABU6Z5H3_9FABA</name>
<protein>
    <submittedName>
        <fullName evidence="2">Uncharacterized protein</fullName>
    </submittedName>
</protein>
<comment type="caution">
    <text evidence="2">The sequence shown here is derived from an EMBL/GenBank/DDBJ whole genome shotgun (WGS) entry which is preliminary data.</text>
</comment>
<evidence type="ECO:0000313" key="3">
    <source>
        <dbReference type="Proteomes" id="UP001341840"/>
    </source>
</evidence>
<keyword evidence="3" id="KW-1185">Reference proteome</keyword>
<feature type="compositionally biased region" description="Gly residues" evidence="1">
    <location>
        <begin position="1"/>
        <end position="12"/>
    </location>
</feature>
<dbReference type="Proteomes" id="UP001341840">
    <property type="component" value="Unassembled WGS sequence"/>
</dbReference>
<proteinExistence type="predicted"/>
<sequence>MRQGWQGVGRVGATGAEDGGFAKDPAVVKSKGAPWVPKKERGRKCRCINCRKPDHTKRVCKAKVGGAEERPLSMEQLREDLGSQASSPLEMEGDELTAKGDLRAEVGDLGMECPGISGDKYVRSRTGPALPTKAPMGQDTASLLQALGKLRSATKMLVERFQNE</sequence>
<evidence type="ECO:0000256" key="1">
    <source>
        <dbReference type="SAM" id="MobiDB-lite"/>
    </source>
</evidence>